<evidence type="ECO:0000313" key="2">
    <source>
        <dbReference type="Proteomes" id="UP000306980"/>
    </source>
</evidence>
<dbReference type="RefSeq" id="WP_138602624.1">
    <property type="nucleotide sequence ID" value="NZ_VCIA01000001.1"/>
</dbReference>
<protein>
    <submittedName>
        <fullName evidence="1">Uncharacterized protein</fullName>
    </submittedName>
</protein>
<sequence length="102" mass="12124">MELSELAKHNPHWAAVIYLFNNHSKLERYLTDEYIDYDNQVIEVKQLLKLSKPWSRSEQFFVNLAIHLYNGEVSVDLNDIDYLDSNNKQLVKNVLRLRFKGL</sequence>
<proteinExistence type="predicted"/>
<gene>
    <name evidence="1" type="ORF">FFL34_06680</name>
</gene>
<reference evidence="1 2" key="1">
    <citation type="submission" date="2019-05" db="EMBL/GenBank/DDBJ databases">
        <title>Genomic analysis of Lentibacillus sp. NKC220-2.</title>
        <authorList>
            <person name="Oh Y.J."/>
        </authorList>
    </citation>
    <scope>NUCLEOTIDE SEQUENCE [LARGE SCALE GENOMIC DNA]</scope>
    <source>
        <strain evidence="1 2">NKC220-2</strain>
    </source>
</reference>
<dbReference type="EMBL" id="VCIA01000001">
    <property type="protein sequence ID" value="TMN21832.1"/>
    <property type="molecule type" value="Genomic_DNA"/>
</dbReference>
<name>A0A5S3QIT1_9BACI</name>
<dbReference type="OrthoDB" id="2883779at2"/>
<organism evidence="1 2">
    <name type="scientific">Lentibacillus cibarius</name>
    <dbReference type="NCBI Taxonomy" id="2583219"/>
    <lineage>
        <taxon>Bacteria</taxon>
        <taxon>Bacillati</taxon>
        <taxon>Bacillota</taxon>
        <taxon>Bacilli</taxon>
        <taxon>Bacillales</taxon>
        <taxon>Bacillaceae</taxon>
        <taxon>Lentibacillus</taxon>
    </lineage>
</organism>
<evidence type="ECO:0000313" key="1">
    <source>
        <dbReference type="EMBL" id="TMN21832.1"/>
    </source>
</evidence>
<comment type="caution">
    <text evidence="1">The sequence shown here is derived from an EMBL/GenBank/DDBJ whole genome shotgun (WGS) entry which is preliminary data.</text>
</comment>
<dbReference type="Proteomes" id="UP000306980">
    <property type="component" value="Unassembled WGS sequence"/>
</dbReference>
<dbReference type="AlphaFoldDB" id="A0A5S3QIT1"/>
<accession>A0A5S3QIT1</accession>